<sequence>MIRAAVIALTLTLAACGTIEGVGKDISSGAREVQSWF</sequence>
<reference evidence="1 2" key="1">
    <citation type="submission" date="2015-09" db="EMBL/GenBank/DDBJ databases">
        <authorList>
            <consortium name="Swine Surveillance"/>
        </authorList>
    </citation>
    <scope>NUCLEOTIDE SEQUENCE [LARGE SCALE GENOMIC DNA]</scope>
    <source>
        <strain evidence="1 2">CECT 7648</strain>
    </source>
</reference>
<name>A0A0P1GQH3_9RHOB</name>
<dbReference type="PROSITE" id="PS51257">
    <property type="entry name" value="PROKAR_LIPOPROTEIN"/>
    <property type="match status" value="1"/>
</dbReference>
<evidence type="ECO:0000313" key="1">
    <source>
        <dbReference type="EMBL" id="CUH77492.1"/>
    </source>
</evidence>
<evidence type="ECO:0000313" key="2">
    <source>
        <dbReference type="Proteomes" id="UP000054935"/>
    </source>
</evidence>
<gene>
    <name evidence="1" type="ORF">TRN7648_01503</name>
</gene>
<organism evidence="1 2">
    <name type="scientific">Tropicibacter naphthalenivorans</name>
    <dbReference type="NCBI Taxonomy" id="441103"/>
    <lineage>
        <taxon>Bacteria</taxon>
        <taxon>Pseudomonadati</taxon>
        <taxon>Pseudomonadota</taxon>
        <taxon>Alphaproteobacteria</taxon>
        <taxon>Rhodobacterales</taxon>
        <taxon>Roseobacteraceae</taxon>
        <taxon>Tropicibacter</taxon>
    </lineage>
</organism>
<dbReference type="EMBL" id="CYSE01000002">
    <property type="protein sequence ID" value="CUH77492.1"/>
    <property type="molecule type" value="Genomic_DNA"/>
</dbReference>
<accession>A0A0P1GQH3</accession>
<proteinExistence type="predicted"/>
<protein>
    <submittedName>
        <fullName evidence="1">Putative small secreted protein</fullName>
    </submittedName>
</protein>
<dbReference type="AlphaFoldDB" id="A0A0P1GQH3"/>
<dbReference type="Proteomes" id="UP000054935">
    <property type="component" value="Unassembled WGS sequence"/>
</dbReference>
<dbReference type="RefSeq" id="WP_058246994.1">
    <property type="nucleotide sequence ID" value="NZ_CYSE01000002.1"/>
</dbReference>
<keyword evidence="2" id="KW-1185">Reference proteome</keyword>